<evidence type="ECO:0000256" key="6">
    <source>
        <dbReference type="ARBA" id="ARBA00023211"/>
    </source>
</evidence>
<evidence type="ECO:0000256" key="3">
    <source>
        <dbReference type="ARBA" id="ARBA00022723"/>
    </source>
</evidence>
<dbReference type="GO" id="GO:0046872">
    <property type="term" value="F:metal ion binding"/>
    <property type="evidence" value="ECO:0007669"/>
    <property type="project" value="UniProtKB-KW"/>
</dbReference>
<dbReference type="InterPro" id="IPR045121">
    <property type="entry name" value="CoAse"/>
</dbReference>
<protein>
    <recommendedName>
        <fullName evidence="8">Nudix hydrolase domain-containing protein</fullName>
    </recommendedName>
</protein>
<keyword evidence="5" id="KW-0460">Magnesium</keyword>
<reference evidence="9 10" key="1">
    <citation type="submission" date="2019-09" db="EMBL/GenBank/DDBJ databases">
        <authorList>
            <person name="Brejova B."/>
        </authorList>
    </citation>
    <scope>NUCLEOTIDE SEQUENCE [LARGE SCALE GENOMIC DNA]</scope>
</reference>
<sequence>MFDLSQQITAAYYPGKSPVPGNRSQTTGPEKGTEAKSHALWMSYPARKRCAVLAILFPLDETGSDYGVVLTQRSPALRTSPSVSAFPGGRLDAADNNDEWACALREAHEEIGFDPANVPGFERLAISPCYLSLGNDAVRMCICKATPKVDLIVANNEPDAISTAHKVGPETGKGEEISVEKVSPKEPAFLKHLAPKPSPTEVAVAYAVPLSCILTNKWYVRGTPMLVAGHPWIFHKYRVPVGDVLGLVRSHAVTPAEINSAYQDSDEEIEEEMRQQASAPEPTEEVPQWTTRTPTSLKYTPGEKAIPLHGLTSHMVVDLARALHPGQKVLFEVLPQLGSDEIVSQYHAETYGPNNSGSSL</sequence>
<feature type="compositionally biased region" description="Polar residues" evidence="7">
    <location>
        <begin position="288"/>
        <end position="298"/>
    </location>
</feature>
<dbReference type="GeneID" id="43579570"/>
<accession>A0A5E8B2J6</accession>
<evidence type="ECO:0000256" key="7">
    <source>
        <dbReference type="SAM" id="MobiDB-lite"/>
    </source>
</evidence>
<evidence type="ECO:0000256" key="1">
    <source>
        <dbReference type="ARBA" id="ARBA00001936"/>
    </source>
</evidence>
<comment type="cofactor">
    <cofactor evidence="2">
        <name>Mg(2+)</name>
        <dbReference type="ChEBI" id="CHEBI:18420"/>
    </cofactor>
</comment>
<evidence type="ECO:0000256" key="4">
    <source>
        <dbReference type="ARBA" id="ARBA00022801"/>
    </source>
</evidence>
<dbReference type="OrthoDB" id="206213at2759"/>
<dbReference type="InterPro" id="IPR015797">
    <property type="entry name" value="NUDIX_hydrolase-like_dom_sf"/>
</dbReference>
<dbReference type="PANTHER" id="PTHR12992">
    <property type="entry name" value="NUDIX HYDROLASE"/>
    <property type="match status" value="1"/>
</dbReference>
<dbReference type="Pfam" id="PF00293">
    <property type="entry name" value="NUDIX"/>
    <property type="match status" value="1"/>
</dbReference>
<keyword evidence="4" id="KW-0378">Hydrolase</keyword>
<evidence type="ECO:0000313" key="10">
    <source>
        <dbReference type="Proteomes" id="UP000398389"/>
    </source>
</evidence>
<feature type="region of interest" description="Disordered" evidence="7">
    <location>
        <begin position="264"/>
        <end position="298"/>
    </location>
</feature>
<keyword evidence="3" id="KW-0479">Metal-binding</keyword>
<evidence type="ECO:0000313" key="9">
    <source>
        <dbReference type="EMBL" id="VVT45429.1"/>
    </source>
</evidence>
<feature type="region of interest" description="Disordered" evidence="7">
    <location>
        <begin position="13"/>
        <end position="35"/>
    </location>
</feature>
<dbReference type="GO" id="GO:0010945">
    <property type="term" value="F:coenzyme A diphosphatase activity"/>
    <property type="evidence" value="ECO:0007669"/>
    <property type="project" value="InterPro"/>
</dbReference>
<gene>
    <name evidence="9" type="ORF">SAPINGB_P000747</name>
</gene>
<comment type="cofactor">
    <cofactor evidence="1">
        <name>Mn(2+)</name>
        <dbReference type="ChEBI" id="CHEBI:29035"/>
    </cofactor>
</comment>
<dbReference type="PROSITE" id="PS51462">
    <property type="entry name" value="NUDIX"/>
    <property type="match status" value="1"/>
</dbReference>
<dbReference type="EMBL" id="CABVLU010000001">
    <property type="protein sequence ID" value="VVT45429.1"/>
    <property type="molecule type" value="Genomic_DNA"/>
</dbReference>
<keyword evidence="10" id="KW-1185">Reference proteome</keyword>
<dbReference type="Proteomes" id="UP000398389">
    <property type="component" value="Unassembled WGS sequence"/>
</dbReference>
<proteinExistence type="predicted"/>
<dbReference type="SUPFAM" id="SSF55811">
    <property type="entry name" value="Nudix"/>
    <property type="match status" value="1"/>
</dbReference>
<feature type="domain" description="Nudix hydrolase" evidence="8">
    <location>
        <begin position="47"/>
        <end position="199"/>
    </location>
</feature>
<evidence type="ECO:0000259" key="8">
    <source>
        <dbReference type="PROSITE" id="PS51462"/>
    </source>
</evidence>
<dbReference type="GO" id="GO:0015938">
    <property type="term" value="P:coenzyme A catabolic process"/>
    <property type="evidence" value="ECO:0007669"/>
    <property type="project" value="TreeGrafter"/>
</dbReference>
<dbReference type="InterPro" id="IPR000086">
    <property type="entry name" value="NUDIX_hydrolase_dom"/>
</dbReference>
<keyword evidence="6" id="KW-0464">Manganese</keyword>
<evidence type="ECO:0000256" key="5">
    <source>
        <dbReference type="ARBA" id="ARBA00022842"/>
    </source>
</evidence>
<dbReference type="RefSeq" id="XP_031851361.1">
    <property type="nucleotide sequence ID" value="XM_031995470.1"/>
</dbReference>
<dbReference type="AlphaFoldDB" id="A0A5E8B2J6"/>
<dbReference type="PANTHER" id="PTHR12992:SF24">
    <property type="entry name" value="PEROXISOMAL COENZYME A DIPHOSPHATASE NUDT7"/>
    <property type="match status" value="1"/>
</dbReference>
<name>A0A5E8B2J6_9ASCO</name>
<evidence type="ECO:0000256" key="2">
    <source>
        <dbReference type="ARBA" id="ARBA00001946"/>
    </source>
</evidence>
<dbReference type="Gene3D" id="3.90.79.10">
    <property type="entry name" value="Nucleoside Triphosphate Pyrophosphohydrolase"/>
    <property type="match status" value="1"/>
</dbReference>
<organism evidence="9 10">
    <name type="scientific">Magnusiomyces paraingens</name>
    <dbReference type="NCBI Taxonomy" id="2606893"/>
    <lineage>
        <taxon>Eukaryota</taxon>
        <taxon>Fungi</taxon>
        <taxon>Dikarya</taxon>
        <taxon>Ascomycota</taxon>
        <taxon>Saccharomycotina</taxon>
        <taxon>Dipodascomycetes</taxon>
        <taxon>Dipodascales</taxon>
        <taxon>Dipodascaceae</taxon>
        <taxon>Magnusiomyces</taxon>
    </lineage>
</organism>